<sequence length="103" mass="12157">MSSLQISNNTKSSLLVMHKLRENMNIINQVRSSNREIKETTHQTSIRFRIRKQWSSRSTQLMMLVHRGSQWFASQVPHIRKNIEDIFTLTQKNTLRIASNYNA</sequence>
<dbReference type="EMBL" id="JBDFQZ010000013">
    <property type="protein sequence ID" value="KAK9669562.1"/>
    <property type="molecule type" value="Genomic_DNA"/>
</dbReference>
<name>A0AAW1H0G3_SAPOF</name>
<protein>
    <submittedName>
        <fullName evidence="1">Uncharacterized protein</fullName>
    </submittedName>
</protein>
<comment type="caution">
    <text evidence="1">The sequence shown here is derived from an EMBL/GenBank/DDBJ whole genome shotgun (WGS) entry which is preliminary data.</text>
</comment>
<organism evidence="1 2">
    <name type="scientific">Saponaria officinalis</name>
    <name type="common">Common soapwort</name>
    <name type="synonym">Lychnis saponaria</name>
    <dbReference type="NCBI Taxonomy" id="3572"/>
    <lineage>
        <taxon>Eukaryota</taxon>
        <taxon>Viridiplantae</taxon>
        <taxon>Streptophyta</taxon>
        <taxon>Embryophyta</taxon>
        <taxon>Tracheophyta</taxon>
        <taxon>Spermatophyta</taxon>
        <taxon>Magnoliopsida</taxon>
        <taxon>eudicotyledons</taxon>
        <taxon>Gunneridae</taxon>
        <taxon>Pentapetalae</taxon>
        <taxon>Caryophyllales</taxon>
        <taxon>Caryophyllaceae</taxon>
        <taxon>Caryophylleae</taxon>
        <taxon>Saponaria</taxon>
    </lineage>
</organism>
<accession>A0AAW1H0G3</accession>
<dbReference type="AlphaFoldDB" id="A0AAW1H0G3"/>
<keyword evidence="2" id="KW-1185">Reference proteome</keyword>
<proteinExistence type="predicted"/>
<evidence type="ECO:0000313" key="1">
    <source>
        <dbReference type="EMBL" id="KAK9669562.1"/>
    </source>
</evidence>
<reference evidence="1" key="1">
    <citation type="submission" date="2024-03" db="EMBL/GenBank/DDBJ databases">
        <title>WGS assembly of Saponaria officinalis var. Norfolk2.</title>
        <authorList>
            <person name="Jenkins J."/>
            <person name="Shu S."/>
            <person name="Grimwood J."/>
            <person name="Barry K."/>
            <person name="Goodstein D."/>
            <person name="Schmutz J."/>
            <person name="Leebens-Mack J."/>
            <person name="Osbourn A."/>
        </authorList>
    </citation>
    <scope>NUCLEOTIDE SEQUENCE [LARGE SCALE GENOMIC DNA]</scope>
    <source>
        <strain evidence="1">JIC</strain>
    </source>
</reference>
<gene>
    <name evidence="1" type="ORF">RND81_13G139800</name>
</gene>
<evidence type="ECO:0000313" key="2">
    <source>
        <dbReference type="Proteomes" id="UP001443914"/>
    </source>
</evidence>
<dbReference type="Proteomes" id="UP001443914">
    <property type="component" value="Unassembled WGS sequence"/>
</dbReference>